<dbReference type="Proteomes" id="UP000054908">
    <property type="component" value="Unassembled WGS sequence"/>
</dbReference>
<evidence type="ECO:0000313" key="2">
    <source>
        <dbReference type="Proteomes" id="UP000054908"/>
    </source>
</evidence>
<dbReference type="STRING" id="466.Lmac_2733"/>
<organism evidence="1 2">
    <name type="scientific">Legionella maceachernii</name>
    <dbReference type="NCBI Taxonomy" id="466"/>
    <lineage>
        <taxon>Bacteria</taxon>
        <taxon>Pseudomonadati</taxon>
        <taxon>Pseudomonadota</taxon>
        <taxon>Gammaproteobacteria</taxon>
        <taxon>Legionellales</taxon>
        <taxon>Legionellaceae</taxon>
        <taxon>Legionella</taxon>
    </lineage>
</organism>
<dbReference type="OrthoDB" id="5289737at2"/>
<name>A0A0W0VY50_9GAMM</name>
<dbReference type="EMBL" id="LNYL01000050">
    <property type="protein sequence ID" value="KTD24646.1"/>
    <property type="molecule type" value="Genomic_DNA"/>
</dbReference>
<proteinExistence type="predicted"/>
<protein>
    <recommendedName>
        <fullName evidence="3">Transposase</fullName>
    </recommendedName>
</protein>
<evidence type="ECO:0008006" key="3">
    <source>
        <dbReference type="Google" id="ProtNLM"/>
    </source>
</evidence>
<gene>
    <name evidence="1" type="ORF">Lmac_2733</name>
</gene>
<keyword evidence="2" id="KW-1185">Reference proteome</keyword>
<dbReference type="AlphaFoldDB" id="A0A0W0VY50"/>
<reference evidence="1 2" key="1">
    <citation type="submission" date="2015-11" db="EMBL/GenBank/DDBJ databases">
        <title>Genomic analysis of 38 Legionella species identifies large and diverse effector repertoires.</title>
        <authorList>
            <person name="Burstein D."/>
            <person name="Amaro F."/>
            <person name="Zusman T."/>
            <person name="Lifshitz Z."/>
            <person name="Cohen O."/>
            <person name="Gilbert J.A."/>
            <person name="Pupko T."/>
            <person name="Shuman H.A."/>
            <person name="Segal G."/>
        </authorList>
    </citation>
    <scope>NUCLEOTIDE SEQUENCE [LARGE SCALE GENOMIC DNA]</scope>
    <source>
        <strain evidence="1 2">PX-1-G2-E2</strain>
    </source>
</reference>
<accession>A0A0W0VY50</accession>
<dbReference type="RefSeq" id="WP_058453411.1">
    <property type="nucleotide sequence ID" value="NZ_CAAAIB010000001.1"/>
</dbReference>
<comment type="caution">
    <text evidence="1">The sequence shown here is derived from an EMBL/GenBank/DDBJ whole genome shotgun (WGS) entry which is preliminary data.</text>
</comment>
<evidence type="ECO:0000313" key="1">
    <source>
        <dbReference type="EMBL" id="KTD24646.1"/>
    </source>
</evidence>
<sequence>MSANVHQLIEQLQSYFSGAKICTVYEAGFSGFALHRALLAAGIENIVVNPGSVETTSRDKVKTDT</sequence>